<feature type="region of interest" description="Disordered" evidence="2">
    <location>
        <begin position="628"/>
        <end position="654"/>
    </location>
</feature>
<evidence type="ECO:0008006" key="8">
    <source>
        <dbReference type="Google" id="ProtNLM"/>
    </source>
</evidence>
<gene>
    <name evidence="6" type="ORF">QR680_012409</name>
</gene>
<dbReference type="Gene3D" id="1.10.555.10">
    <property type="entry name" value="Rho GTPase activation protein"/>
    <property type="match status" value="1"/>
</dbReference>
<feature type="compositionally biased region" description="Low complexity" evidence="2">
    <location>
        <begin position="948"/>
        <end position="962"/>
    </location>
</feature>
<name>A0AA39I3A0_9BILA</name>
<feature type="region of interest" description="Disordered" evidence="2">
    <location>
        <begin position="787"/>
        <end position="869"/>
    </location>
</feature>
<dbReference type="SMART" id="SM00228">
    <property type="entry name" value="PDZ"/>
    <property type="match status" value="1"/>
</dbReference>
<dbReference type="InterPro" id="IPR001849">
    <property type="entry name" value="PH_domain"/>
</dbReference>
<proteinExistence type="predicted"/>
<comment type="caution">
    <text evidence="6">The sequence shown here is derived from an EMBL/GenBank/DDBJ whole genome shotgun (WGS) entry which is preliminary data.</text>
</comment>
<dbReference type="Gene3D" id="2.30.42.10">
    <property type="match status" value="1"/>
</dbReference>
<dbReference type="PROSITE" id="PS50238">
    <property type="entry name" value="RHOGAP"/>
    <property type="match status" value="1"/>
</dbReference>
<evidence type="ECO:0000259" key="3">
    <source>
        <dbReference type="PROSITE" id="PS50003"/>
    </source>
</evidence>
<evidence type="ECO:0000313" key="7">
    <source>
        <dbReference type="Proteomes" id="UP001175271"/>
    </source>
</evidence>
<feature type="compositionally biased region" description="Low complexity" evidence="2">
    <location>
        <begin position="178"/>
        <end position="199"/>
    </location>
</feature>
<feature type="compositionally biased region" description="Low complexity" evidence="2">
    <location>
        <begin position="805"/>
        <end position="818"/>
    </location>
</feature>
<feature type="compositionally biased region" description="Polar residues" evidence="2">
    <location>
        <begin position="484"/>
        <end position="511"/>
    </location>
</feature>
<dbReference type="Proteomes" id="UP001175271">
    <property type="component" value="Unassembled WGS sequence"/>
</dbReference>
<evidence type="ECO:0000259" key="5">
    <source>
        <dbReference type="PROSITE" id="PS50238"/>
    </source>
</evidence>
<dbReference type="EMBL" id="JAUCMV010000002">
    <property type="protein sequence ID" value="KAK0416310.1"/>
    <property type="molecule type" value="Genomic_DNA"/>
</dbReference>
<feature type="compositionally biased region" description="Polar residues" evidence="2">
    <location>
        <begin position="1552"/>
        <end position="1561"/>
    </location>
</feature>
<feature type="region of interest" description="Disordered" evidence="2">
    <location>
        <begin position="369"/>
        <end position="388"/>
    </location>
</feature>
<feature type="region of interest" description="Disordered" evidence="2">
    <location>
        <begin position="117"/>
        <end position="139"/>
    </location>
</feature>
<evidence type="ECO:0000313" key="6">
    <source>
        <dbReference type="EMBL" id="KAK0416310.1"/>
    </source>
</evidence>
<dbReference type="InterPro" id="IPR000198">
    <property type="entry name" value="RhoGAP_dom"/>
</dbReference>
<feature type="compositionally biased region" description="Basic residues" evidence="2">
    <location>
        <begin position="1574"/>
        <end position="1591"/>
    </location>
</feature>
<feature type="region of interest" description="Disordered" evidence="2">
    <location>
        <begin position="176"/>
        <end position="199"/>
    </location>
</feature>
<feature type="region of interest" description="Disordered" evidence="2">
    <location>
        <begin position="890"/>
        <end position="962"/>
    </location>
</feature>
<dbReference type="CDD" id="cd00136">
    <property type="entry name" value="PDZ_canonical"/>
    <property type="match status" value="1"/>
</dbReference>
<feature type="region of interest" description="Disordered" evidence="2">
    <location>
        <begin position="1519"/>
        <end position="1591"/>
    </location>
</feature>
<dbReference type="PROSITE" id="PS50003">
    <property type="entry name" value="PH_DOMAIN"/>
    <property type="match status" value="1"/>
</dbReference>
<dbReference type="Pfam" id="PF00595">
    <property type="entry name" value="PDZ"/>
    <property type="match status" value="1"/>
</dbReference>
<keyword evidence="1" id="KW-0343">GTPase activation</keyword>
<protein>
    <recommendedName>
        <fullName evidence="8">Rho-GAP domain-containing protein</fullName>
    </recommendedName>
</protein>
<dbReference type="SMART" id="SM00324">
    <property type="entry name" value="RhoGAP"/>
    <property type="match status" value="1"/>
</dbReference>
<dbReference type="Gene3D" id="2.30.29.30">
    <property type="entry name" value="Pleckstrin-homology domain (PH domain)/Phosphotyrosine-binding domain (PTB)"/>
    <property type="match status" value="1"/>
</dbReference>
<feature type="compositionally biased region" description="Polar residues" evidence="2">
    <location>
        <begin position="1182"/>
        <end position="1198"/>
    </location>
</feature>
<feature type="compositionally biased region" description="Low complexity" evidence="2">
    <location>
        <begin position="631"/>
        <end position="650"/>
    </location>
</feature>
<feature type="compositionally biased region" description="Polar residues" evidence="2">
    <location>
        <begin position="914"/>
        <end position="933"/>
    </location>
</feature>
<dbReference type="SMART" id="SM00233">
    <property type="entry name" value="PH"/>
    <property type="match status" value="1"/>
</dbReference>
<feature type="region of interest" description="Disordered" evidence="2">
    <location>
        <begin position="421"/>
        <end position="451"/>
    </location>
</feature>
<dbReference type="GO" id="GO:0005096">
    <property type="term" value="F:GTPase activator activity"/>
    <property type="evidence" value="ECO:0007669"/>
    <property type="project" value="UniProtKB-KW"/>
</dbReference>
<dbReference type="FunFam" id="1.10.555.10:FF:000058">
    <property type="entry name" value="GTPase-activating protein pac-1"/>
    <property type="match status" value="1"/>
</dbReference>
<dbReference type="PANTHER" id="PTHR23175">
    <property type="entry name" value="PDZ DOMAIN-CONTAINING PROTEIN"/>
    <property type="match status" value="1"/>
</dbReference>
<evidence type="ECO:0000256" key="2">
    <source>
        <dbReference type="SAM" id="MobiDB-lite"/>
    </source>
</evidence>
<dbReference type="InterPro" id="IPR001478">
    <property type="entry name" value="PDZ"/>
</dbReference>
<evidence type="ECO:0000256" key="1">
    <source>
        <dbReference type="ARBA" id="ARBA00022468"/>
    </source>
</evidence>
<dbReference type="Pfam" id="PF00169">
    <property type="entry name" value="PH"/>
    <property type="match status" value="1"/>
</dbReference>
<sequence>MSVRPILLFRQSKAQNYGFTIEHVATYPPPSPASSFVSDGGPTPTAIQGPPTPPQSPIHTILISRVEPDGVAAKSGIHVGDRLVEIEGVPVLNLSHVQAQGMVHNSGHRLSLMIVSSRRTPSRPPSSENGKGPCRRLFCDDSAEGRSVMMPQAHPLDPSPLRPLRHNGHDLIYDDTDSSSIPTVPSLSSVNSSGSNGYMNGNGTDFYEAMLREKRRELNTSPRVSYNFPNQESRIRALFDEMRPKIEESRLCGFTAASMTSFSSSPSPPQESHRYDLVKPRIKLAEPDSWMRYNQQSHSIESTWKRAPFVQVNTGFCENHNQRNKRHGAGDWSGQFEAFQEEDQQLPPKPFDYRNSKRQASFMAAVNNRSSLDKNDENQEQVKASLPTSHVLTPSSVILSDYAATGKPPIPASSAAAKLSLRSRKSNQRLNEVDESSTTALPRRRPRNDPRRKTIHDFAQALEAEQQEQYKEGRMLDSGVVSDGESSTAKPRVPSATSTAVNSSPSHNLQPTARTIRQRPVSYMMATGSPTRTGFGGFDTGLVAPLSASQSSIPTASKATHHRRALASFTQSSLSPADAATKPATSAASSPSAHGSKINKFIAFFSSHEPSQHKSLDLSTASERREVLKRAATTGTSTTSATGSSSQGQQKLIRPVRQRDVQHQGQVFHKEVCLGESSKRTAARRWDQCFAVLHCHRLYLCKQLSSTQATDDDPLNKILNIPADAKVLDVKAAIVDIAYELLQSEQRHNVVRILTQQQQHVEHFLQTESEASMLTWIEKIRSPADSVDTVEECSEDSQHPHPVVSTTSSADSESSLPSNRAGSAGSHTGGPRSSTCENVVGASGSGPAATLDSATASSAHGGANSVSAVSGVNNSEVTSQLIMHRYKAKTNQLGSPHASKKSVDESLDGLLGGPSTSTDGNPLYSSFGDNITPKSGRRWKKSKAVKQGSGSSGRSDKASSMSDKQASAVFGKKLSECALSGDEGDLVPLLVQVCVRVVETHGMETVGIYRIPGNTAAVNGLKEALAQGFPVVDYTTDARWRDVNVVSSLLKMFLRNLPEPLLTDKLYPFFIDANRIASHHNRLHKIRNLLRKLPDEHYATLKYLMEHFRSVVSHSAVNKMEVRNMALMFGPSIVRPSDDTMATLVTHMSDQCRLIETFINYFEWMFDDNGTAEQPVPEQVAGDQQSNPGSGVVSQLNGSGSGGALQVDTGPMTVASFNDMHNLLRKVNEQEAAAMMNENKSNKITKILNVRRNSRKDKSKNKKTATSSTSSIGQDPPSTSPATKQSRSQTASVDSAFCGHYQERDIDAEIACRQQTVAMAGAPPLTSASSPATTSRPMTSSSLDKSPSVGSSLGSYEQQSQSSLLEQPVSTDVSEMRRRRLQNLYSARRIFIAGTDAEDDGATHHADPDDLASHSRHLNAAGTPALDVLSQESREKIQRIQKLQSWSKTASSGGTSIQMDSATSASVPHITKGMSELTVDDAVSLTSDYSTTSSAAPMHVPMSVSCHMDQLVAASSDYASSDVSPAPRGDIVSFTGSSNSIRPTSPEDVPTPSATSKQRSPSPVAVAPAGRLGQKLRFRNNRGHKDPLRRHTLSDMDTVREALAKDRAARYAVAQTSAATTDSVPSPRVNHNATSKVGKFARWIKNSFRKSSPDLRIKPTTEPTEFVFLSGSPRSCRNLPPLPLPSLESAEHPENRNLHELTPISTDEQL</sequence>
<feature type="compositionally biased region" description="Polar residues" evidence="2">
    <location>
        <begin position="1272"/>
        <end position="1291"/>
    </location>
</feature>
<dbReference type="InterPro" id="IPR008936">
    <property type="entry name" value="Rho_GTPase_activation_prot"/>
</dbReference>
<dbReference type="GO" id="GO:0007165">
    <property type="term" value="P:signal transduction"/>
    <property type="evidence" value="ECO:0007669"/>
    <property type="project" value="InterPro"/>
</dbReference>
<feature type="region of interest" description="Disordered" evidence="2">
    <location>
        <begin position="1236"/>
        <end position="1291"/>
    </location>
</feature>
<dbReference type="Pfam" id="PF00620">
    <property type="entry name" value="RhoGAP"/>
    <property type="match status" value="1"/>
</dbReference>
<dbReference type="InterPro" id="IPR011993">
    <property type="entry name" value="PH-like_dom_sf"/>
</dbReference>
<feature type="domain" description="PDZ" evidence="4">
    <location>
        <begin position="5"/>
        <end position="118"/>
    </location>
</feature>
<feature type="compositionally biased region" description="Low complexity" evidence="2">
    <location>
        <begin position="1350"/>
        <end position="1367"/>
    </location>
</feature>
<feature type="domain" description="PH" evidence="3">
    <location>
        <begin position="660"/>
        <end position="785"/>
    </location>
</feature>
<reference evidence="6" key="1">
    <citation type="submission" date="2023-06" db="EMBL/GenBank/DDBJ databases">
        <title>Genomic analysis of the entomopathogenic nematode Steinernema hermaphroditum.</title>
        <authorList>
            <person name="Schwarz E.M."/>
            <person name="Heppert J.K."/>
            <person name="Baniya A."/>
            <person name="Schwartz H.T."/>
            <person name="Tan C.-H."/>
            <person name="Antoshechkin I."/>
            <person name="Sternberg P.W."/>
            <person name="Goodrich-Blair H."/>
            <person name="Dillman A.R."/>
        </authorList>
    </citation>
    <scope>NUCLEOTIDE SEQUENCE</scope>
    <source>
        <strain evidence="6">PS9179</strain>
        <tissue evidence="6">Whole animal</tissue>
    </source>
</reference>
<dbReference type="SUPFAM" id="SSF48350">
    <property type="entry name" value="GTPase activation domain, GAP"/>
    <property type="match status" value="1"/>
</dbReference>
<feature type="compositionally biased region" description="Low complexity" evidence="2">
    <location>
        <begin position="848"/>
        <end position="869"/>
    </location>
</feature>
<feature type="compositionally biased region" description="Basic residues" evidence="2">
    <location>
        <begin position="1252"/>
        <end position="1263"/>
    </location>
</feature>
<organism evidence="6 7">
    <name type="scientific">Steinernema hermaphroditum</name>
    <dbReference type="NCBI Taxonomy" id="289476"/>
    <lineage>
        <taxon>Eukaryota</taxon>
        <taxon>Metazoa</taxon>
        <taxon>Ecdysozoa</taxon>
        <taxon>Nematoda</taxon>
        <taxon>Chromadorea</taxon>
        <taxon>Rhabditida</taxon>
        <taxon>Tylenchina</taxon>
        <taxon>Panagrolaimomorpha</taxon>
        <taxon>Strongyloidoidea</taxon>
        <taxon>Steinernematidae</taxon>
        <taxon>Steinernema</taxon>
    </lineage>
</organism>
<accession>A0AA39I3A0</accession>
<dbReference type="PANTHER" id="PTHR23175:SF23">
    <property type="entry name" value="PDZ DOMAIN-CONTAINING PROTEIN"/>
    <property type="match status" value="1"/>
</dbReference>
<feature type="region of interest" description="Disordered" evidence="2">
    <location>
        <begin position="554"/>
        <end position="594"/>
    </location>
</feature>
<keyword evidence="7" id="KW-1185">Reference proteome</keyword>
<feature type="compositionally biased region" description="Basic residues" evidence="2">
    <location>
        <begin position="935"/>
        <end position="944"/>
    </location>
</feature>
<dbReference type="PROSITE" id="PS50106">
    <property type="entry name" value="PDZ"/>
    <property type="match status" value="1"/>
</dbReference>
<feature type="region of interest" description="Disordered" evidence="2">
    <location>
        <begin position="1677"/>
        <end position="1710"/>
    </location>
</feature>
<dbReference type="InterPro" id="IPR036034">
    <property type="entry name" value="PDZ_sf"/>
</dbReference>
<feature type="region of interest" description="Disordered" evidence="2">
    <location>
        <begin position="478"/>
        <end position="511"/>
    </location>
</feature>
<feature type="compositionally biased region" description="Low complexity" evidence="2">
    <location>
        <begin position="575"/>
        <end position="593"/>
    </location>
</feature>
<dbReference type="SUPFAM" id="SSF50156">
    <property type="entry name" value="PDZ domain-like"/>
    <property type="match status" value="1"/>
</dbReference>
<feature type="domain" description="Rho-GAP" evidence="5">
    <location>
        <begin position="972"/>
        <end position="1166"/>
    </location>
</feature>
<evidence type="ECO:0000259" key="4">
    <source>
        <dbReference type="PROSITE" id="PS50106"/>
    </source>
</evidence>
<feature type="compositionally biased region" description="Basic and acidic residues" evidence="2">
    <location>
        <begin position="1689"/>
        <end position="1699"/>
    </location>
</feature>
<feature type="compositionally biased region" description="Low complexity" evidence="2">
    <location>
        <begin position="1322"/>
        <end position="1342"/>
    </location>
</feature>
<feature type="region of interest" description="Disordered" evidence="2">
    <location>
        <begin position="1322"/>
        <end position="1375"/>
    </location>
</feature>
<dbReference type="SUPFAM" id="SSF50729">
    <property type="entry name" value="PH domain-like"/>
    <property type="match status" value="1"/>
</dbReference>
<feature type="compositionally biased region" description="Polar residues" evidence="2">
    <location>
        <begin position="1534"/>
        <end position="1543"/>
    </location>
</feature>
<feature type="region of interest" description="Disordered" evidence="2">
    <location>
        <begin position="31"/>
        <end position="54"/>
    </location>
</feature>
<feature type="region of interest" description="Disordered" evidence="2">
    <location>
        <begin position="1173"/>
        <end position="1207"/>
    </location>
</feature>